<name>Q09DZ1_STIAD</name>
<keyword evidence="5" id="KW-1185">Reference proteome</keyword>
<dbReference type="HOGENOM" id="CLU_1244718_0_0_7"/>
<dbReference type="Proteomes" id="UP000032702">
    <property type="component" value="Unassembled WGS sequence"/>
</dbReference>
<protein>
    <recommendedName>
        <fullName evidence="7">DUF304 domain-containing protein</fullName>
    </recommendedName>
</protein>
<accession>Q09DZ1</accession>
<keyword evidence="2" id="KW-0812">Transmembrane</keyword>
<reference evidence="3 5" key="2">
    <citation type="journal article" date="2011" name="Mol. Biol. Evol.">
        <title>Comparative genomic analysis of fruiting body formation in Myxococcales.</title>
        <authorList>
            <person name="Huntley S."/>
            <person name="Hamann N."/>
            <person name="Wegener-Feldbrugge S."/>
            <person name="Treuner-Lange A."/>
            <person name="Kube M."/>
            <person name="Reinhardt R."/>
            <person name="Klages S."/>
            <person name="Muller R."/>
            <person name="Ronning C.M."/>
            <person name="Nierman W.C."/>
            <person name="Sogaard-Andersen L."/>
        </authorList>
    </citation>
    <scope>NUCLEOTIDE SEQUENCE [LARGE SCALE GENOMIC DNA]</scope>
    <source>
        <strain evidence="3 5">DW4/3-1</strain>
    </source>
</reference>
<evidence type="ECO:0000256" key="1">
    <source>
        <dbReference type="SAM" id="Coils"/>
    </source>
</evidence>
<feature type="coiled-coil region" evidence="1">
    <location>
        <begin position="15"/>
        <end position="56"/>
    </location>
</feature>
<keyword evidence="1" id="KW-0175">Coiled coil</keyword>
<dbReference type="EMBL" id="AAMD01000002">
    <property type="protein sequence ID" value="EAU69836.1"/>
    <property type="molecule type" value="Genomic_DNA"/>
</dbReference>
<dbReference type="PATRIC" id="fig|378806.16.peg.9307"/>
<dbReference type="KEGG" id="sur:STAUR_7414"/>
<dbReference type="OrthoDB" id="9908383at2"/>
<evidence type="ECO:0000313" key="6">
    <source>
        <dbReference type="Proteomes" id="UP000032702"/>
    </source>
</evidence>
<sequence length="222" mass="25273">MPSEIHAEPEIARALERLQEERRTGQRELGTLTEENARLQARLGQLQTEREQWSRMLQEVRQGKPLRRPRLPEVLAPPFEVRTQVPLRRVFLNQLPLVLVAGALLTLPWDFRTGFMLAFCVFYAVISVYPQLRHWFGRPSWRFTGTGLEDGGHSGLPAEIPYEQVVSATAEISPAQLRRGVGTVTVKFRPEPGAPEDFVSLLDVPEPERMAEWLQAKGMQAK</sequence>
<dbReference type="EMBL" id="CP002271">
    <property type="protein sequence ID" value="ADO75170.1"/>
    <property type="molecule type" value="Genomic_DNA"/>
</dbReference>
<dbReference type="eggNOG" id="ENOG5031UNU">
    <property type="taxonomic scope" value="Bacteria"/>
</dbReference>
<evidence type="ECO:0000256" key="2">
    <source>
        <dbReference type="SAM" id="Phobius"/>
    </source>
</evidence>
<dbReference type="Proteomes" id="UP000001351">
    <property type="component" value="Chromosome"/>
</dbReference>
<dbReference type="AlphaFoldDB" id="Q09DZ1"/>
<evidence type="ECO:0000313" key="3">
    <source>
        <dbReference type="EMBL" id="ADO75170.1"/>
    </source>
</evidence>
<evidence type="ECO:0000313" key="5">
    <source>
        <dbReference type="Proteomes" id="UP000001351"/>
    </source>
</evidence>
<feature type="transmembrane region" description="Helical" evidence="2">
    <location>
        <begin position="90"/>
        <end position="109"/>
    </location>
</feature>
<feature type="transmembrane region" description="Helical" evidence="2">
    <location>
        <begin position="115"/>
        <end position="132"/>
    </location>
</feature>
<organism evidence="4 6">
    <name type="scientific">Stigmatella aurantiaca (strain DW4/3-1)</name>
    <dbReference type="NCBI Taxonomy" id="378806"/>
    <lineage>
        <taxon>Bacteria</taxon>
        <taxon>Pseudomonadati</taxon>
        <taxon>Myxococcota</taxon>
        <taxon>Myxococcia</taxon>
        <taxon>Myxococcales</taxon>
        <taxon>Cystobacterineae</taxon>
        <taxon>Archangiaceae</taxon>
        <taxon>Stigmatella</taxon>
    </lineage>
</organism>
<keyword evidence="2" id="KW-1133">Transmembrane helix</keyword>
<evidence type="ECO:0008006" key="7">
    <source>
        <dbReference type="Google" id="ProtNLM"/>
    </source>
</evidence>
<gene>
    <name evidence="3" type="ordered locus">STAUR_7414</name>
    <name evidence="4" type="ORF">STIAU_5534</name>
</gene>
<keyword evidence="2" id="KW-0472">Membrane</keyword>
<proteinExistence type="predicted"/>
<dbReference type="RefSeq" id="WP_002609442.1">
    <property type="nucleotide sequence ID" value="NC_014623.1"/>
</dbReference>
<dbReference type="STRING" id="378806.STAUR_7414"/>
<evidence type="ECO:0000313" key="4">
    <source>
        <dbReference type="EMBL" id="EAU69836.1"/>
    </source>
</evidence>
<reference evidence="4 6" key="1">
    <citation type="submission" date="2006-04" db="EMBL/GenBank/DDBJ databases">
        <authorList>
            <person name="Nierman W.C."/>
        </authorList>
    </citation>
    <scope>NUCLEOTIDE SEQUENCE [LARGE SCALE GENOMIC DNA]</scope>
    <source>
        <strain evidence="4 6">DW4/3-1</strain>
    </source>
</reference>